<dbReference type="InterPro" id="IPR040259">
    <property type="entry name" value="Mesogenin/MesP"/>
</dbReference>
<name>A0ABQ9YTL7_9CRUS</name>
<keyword evidence="3" id="KW-0238">DNA-binding</keyword>
<reference evidence="8 9" key="1">
    <citation type="journal article" date="2023" name="Nucleic Acids Res.">
        <title>The hologenome of Daphnia magna reveals possible DNA methylation and microbiome-mediated evolution of the host genome.</title>
        <authorList>
            <person name="Chaturvedi A."/>
            <person name="Li X."/>
            <person name="Dhandapani V."/>
            <person name="Marshall H."/>
            <person name="Kissane S."/>
            <person name="Cuenca-Cambronero M."/>
            <person name="Asole G."/>
            <person name="Calvet F."/>
            <person name="Ruiz-Romero M."/>
            <person name="Marangio P."/>
            <person name="Guigo R."/>
            <person name="Rago D."/>
            <person name="Mirbahai L."/>
            <person name="Eastwood N."/>
            <person name="Colbourne J.K."/>
            <person name="Zhou J."/>
            <person name="Mallon E."/>
            <person name="Orsini L."/>
        </authorList>
    </citation>
    <scope>NUCLEOTIDE SEQUENCE [LARGE SCALE GENOMIC DNA]</scope>
    <source>
        <strain evidence="8">LRV0_1</strain>
    </source>
</reference>
<dbReference type="Pfam" id="PF00010">
    <property type="entry name" value="HLH"/>
    <property type="match status" value="1"/>
</dbReference>
<evidence type="ECO:0000256" key="4">
    <source>
        <dbReference type="ARBA" id="ARBA00023163"/>
    </source>
</evidence>
<proteinExistence type="predicted"/>
<evidence type="ECO:0000313" key="8">
    <source>
        <dbReference type="EMBL" id="KAK4003975.1"/>
    </source>
</evidence>
<dbReference type="EMBL" id="JAOYFB010000001">
    <property type="protein sequence ID" value="KAK4003975.1"/>
    <property type="molecule type" value="Genomic_DNA"/>
</dbReference>
<evidence type="ECO:0000256" key="6">
    <source>
        <dbReference type="SAM" id="MobiDB-lite"/>
    </source>
</evidence>
<evidence type="ECO:0000313" key="9">
    <source>
        <dbReference type="Proteomes" id="UP001234178"/>
    </source>
</evidence>
<evidence type="ECO:0000256" key="1">
    <source>
        <dbReference type="ARBA" id="ARBA00022473"/>
    </source>
</evidence>
<protein>
    <recommendedName>
        <fullName evidence="7">BHLH domain-containing protein</fullName>
    </recommendedName>
</protein>
<keyword evidence="4" id="KW-0804">Transcription</keyword>
<dbReference type="InterPro" id="IPR036638">
    <property type="entry name" value="HLH_DNA-bd_sf"/>
</dbReference>
<keyword evidence="1" id="KW-0217">Developmental protein</keyword>
<dbReference type="SUPFAM" id="SSF47459">
    <property type="entry name" value="HLH, helix-loop-helix DNA-binding domain"/>
    <property type="match status" value="1"/>
</dbReference>
<evidence type="ECO:0000256" key="5">
    <source>
        <dbReference type="ARBA" id="ARBA00023242"/>
    </source>
</evidence>
<organism evidence="8 9">
    <name type="scientific">Daphnia magna</name>
    <dbReference type="NCBI Taxonomy" id="35525"/>
    <lineage>
        <taxon>Eukaryota</taxon>
        <taxon>Metazoa</taxon>
        <taxon>Ecdysozoa</taxon>
        <taxon>Arthropoda</taxon>
        <taxon>Crustacea</taxon>
        <taxon>Branchiopoda</taxon>
        <taxon>Diplostraca</taxon>
        <taxon>Cladocera</taxon>
        <taxon>Anomopoda</taxon>
        <taxon>Daphniidae</taxon>
        <taxon>Daphnia</taxon>
    </lineage>
</organism>
<dbReference type="PROSITE" id="PS50888">
    <property type="entry name" value="BHLH"/>
    <property type="match status" value="1"/>
</dbReference>
<keyword evidence="9" id="KW-1185">Reference proteome</keyword>
<feature type="domain" description="BHLH" evidence="7">
    <location>
        <begin position="405"/>
        <end position="458"/>
    </location>
</feature>
<dbReference type="PANTHER" id="PTHR20937">
    <property type="entry name" value="IP14615P"/>
    <property type="match status" value="1"/>
</dbReference>
<keyword evidence="5" id="KW-0539">Nucleus</keyword>
<keyword evidence="2" id="KW-0805">Transcription regulation</keyword>
<evidence type="ECO:0000256" key="2">
    <source>
        <dbReference type="ARBA" id="ARBA00023015"/>
    </source>
</evidence>
<dbReference type="Gene3D" id="4.10.280.10">
    <property type="entry name" value="Helix-loop-helix DNA-binding domain"/>
    <property type="match status" value="1"/>
</dbReference>
<sequence length="574" mass="63842">MARYQKNRSSARKMHDKKKEKKTAEATDSQSLSEDSEVKDAITASKIVDCEGAVEVIHWIPASGGSVIQIPGGQESEHFSIHIHENGDILEVPVFDTDTAEDLTMASTVLALGDIDNDLSTSQSPSAQKTPSVETKEGSVTVYESNFRCKQDNQLELPGNLELRKDLLLESSTTYLEIDEENELLKTENSIDRDELENSYVDNPHDSQSSSGYVTLASCHLPSVVQDIDEPLDASVETTNGLMPIPSMLNFNPSCWMQNSYEEAQAHLALQSSHQQLGSPCHYPIMSTKNSHLEYSHPSFMMMEDPFKSLPVPAGSNALYHLDTNNRRIWVPESSSAAGSYIMDRSGRSGHGGHRLEQLQDGGIFMAADIENEDLLQHAVSLERYPNPNRCWRGSNPSRAQYEKDYKKSACDRERTRMRDMNRAFDSLREKLPYIKPPGKKLSKIESLRLAIKYIRHLQFLLASPPGSTVDFEATNFSLDPLPSWRSVGLLCTSSGEASTSLDHRPTATNSYGFSSMLLRHSQHQQKSMDLAAVGSAVVDVEDIDQPFHSSNVGAHPFSCTYEEASPLNWVQPN</sequence>
<dbReference type="CDD" id="cd11390">
    <property type="entry name" value="bHLH_TS"/>
    <property type="match status" value="1"/>
</dbReference>
<comment type="caution">
    <text evidence="8">The sequence shown here is derived from an EMBL/GenBank/DDBJ whole genome shotgun (WGS) entry which is preliminary data.</text>
</comment>
<dbReference type="InterPro" id="IPR011598">
    <property type="entry name" value="bHLH_dom"/>
</dbReference>
<dbReference type="Proteomes" id="UP001234178">
    <property type="component" value="Unassembled WGS sequence"/>
</dbReference>
<feature type="compositionally biased region" description="Basic residues" evidence="6">
    <location>
        <begin position="1"/>
        <end position="21"/>
    </location>
</feature>
<gene>
    <name evidence="8" type="ORF">OUZ56_005719</name>
</gene>
<evidence type="ECO:0000259" key="7">
    <source>
        <dbReference type="PROSITE" id="PS50888"/>
    </source>
</evidence>
<dbReference type="SMART" id="SM00353">
    <property type="entry name" value="HLH"/>
    <property type="match status" value="1"/>
</dbReference>
<accession>A0ABQ9YTL7</accession>
<feature type="region of interest" description="Disordered" evidence="6">
    <location>
        <begin position="1"/>
        <end position="38"/>
    </location>
</feature>
<evidence type="ECO:0000256" key="3">
    <source>
        <dbReference type="ARBA" id="ARBA00023125"/>
    </source>
</evidence>
<dbReference type="PANTHER" id="PTHR20937:SF3">
    <property type="entry name" value="IP14615P"/>
    <property type="match status" value="1"/>
</dbReference>